<dbReference type="Proteomes" id="UP000266841">
    <property type="component" value="Unassembled WGS sequence"/>
</dbReference>
<organism evidence="2 3">
    <name type="scientific">Thalassiosira oceanica</name>
    <name type="common">Marine diatom</name>
    <dbReference type="NCBI Taxonomy" id="159749"/>
    <lineage>
        <taxon>Eukaryota</taxon>
        <taxon>Sar</taxon>
        <taxon>Stramenopiles</taxon>
        <taxon>Ochrophyta</taxon>
        <taxon>Bacillariophyta</taxon>
        <taxon>Coscinodiscophyceae</taxon>
        <taxon>Thalassiosirophycidae</taxon>
        <taxon>Thalassiosirales</taxon>
        <taxon>Thalassiosiraceae</taxon>
        <taxon>Thalassiosira</taxon>
    </lineage>
</organism>
<feature type="region of interest" description="Disordered" evidence="1">
    <location>
        <begin position="216"/>
        <end position="248"/>
    </location>
</feature>
<sequence length="248" mass="27300">LFRFVVLRAGRAPQLPDQVSWPILVSREGSGGVEQTAPSFFSTSSEEDRNRSADRSARSAYQVAHSKAPGLGCVVPRTARGGPQSVFSSKIRLWPTSESSIYRQNSDLRRTSIYRVVRPELDGVVRMGRKVASRNRLVELYKPLSIDEFGSPELAPKEKRWVRSDDSRRRLAEESITTINHEVSYEIAAPIGGGREAKMLSIHGVASTMGLRLGRHSTHCGGVSKTDAARPRGSGKKRKTRGVCTARA</sequence>
<keyword evidence="3" id="KW-1185">Reference proteome</keyword>
<reference evidence="2 3" key="1">
    <citation type="journal article" date="2012" name="Genome Biol.">
        <title>Genome and low-iron response of an oceanic diatom adapted to chronic iron limitation.</title>
        <authorList>
            <person name="Lommer M."/>
            <person name="Specht M."/>
            <person name="Roy A.S."/>
            <person name="Kraemer L."/>
            <person name="Andreson R."/>
            <person name="Gutowska M.A."/>
            <person name="Wolf J."/>
            <person name="Bergner S.V."/>
            <person name="Schilhabel M.B."/>
            <person name="Klostermeier U.C."/>
            <person name="Beiko R.G."/>
            <person name="Rosenstiel P."/>
            <person name="Hippler M."/>
            <person name="Laroche J."/>
        </authorList>
    </citation>
    <scope>NUCLEOTIDE SEQUENCE [LARGE SCALE GENOMIC DNA]</scope>
    <source>
        <strain evidence="2 3">CCMP1005</strain>
    </source>
</reference>
<name>K0TR12_THAOC</name>
<feature type="non-terminal residue" evidence="2">
    <location>
        <position position="1"/>
    </location>
</feature>
<comment type="caution">
    <text evidence="2">The sequence shown here is derived from an EMBL/GenBank/DDBJ whole genome shotgun (WGS) entry which is preliminary data.</text>
</comment>
<evidence type="ECO:0000256" key="1">
    <source>
        <dbReference type="SAM" id="MobiDB-lite"/>
    </source>
</evidence>
<evidence type="ECO:0000313" key="2">
    <source>
        <dbReference type="EMBL" id="EJK76992.1"/>
    </source>
</evidence>
<protein>
    <submittedName>
        <fullName evidence="2">Uncharacterized protein</fullName>
    </submittedName>
</protein>
<feature type="region of interest" description="Disordered" evidence="1">
    <location>
        <begin position="29"/>
        <end position="56"/>
    </location>
</feature>
<gene>
    <name evidence="2" type="ORF">THAOC_01206</name>
</gene>
<proteinExistence type="predicted"/>
<accession>K0TR12</accession>
<dbReference type="AlphaFoldDB" id="K0TR12"/>
<dbReference type="EMBL" id="AGNL01001447">
    <property type="protein sequence ID" value="EJK76992.1"/>
    <property type="molecule type" value="Genomic_DNA"/>
</dbReference>
<evidence type="ECO:0000313" key="3">
    <source>
        <dbReference type="Proteomes" id="UP000266841"/>
    </source>
</evidence>
<feature type="compositionally biased region" description="Basic and acidic residues" evidence="1">
    <location>
        <begin position="46"/>
        <end position="56"/>
    </location>
</feature>